<name>C6W276_DYAFD</name>
<organism evidence="1 2">
    <name type="scientific">Dyadobacter fermentans (strain ATCC 700827 / DSM 18053 / CIP 107007 / KCTC 52180 / NS114)</name>
    <dbReference type="NCBI Taxonomy" id="471854"/>
    <lineage>
        <taxon>Bacteria</taxon>
        <taxon>Pseudomonadati</taxon>
        <taxon>Bacteroidota</taxon>
        <taxon>Cytophagia</taxon>
        <taxon>Cytophagales</taxon>
        <taxon>Spirosomataceae</taxon>
        <taxon>Dyadobacter</taxon>
    </lineage>
</organism>
<reference evidence="1 2" key="1">
    <citation type="journal article" date="2009" name="Stand. Genomic Sci.">
        <title>Complete genome sequence of Dyadobacter fermentans type strain (NS114).</title>
        <authorList>
            <person name="Lang E."/>
            <person name="Lapidus A."/>
            <person name="Chertkov O."/>
            <person name="Brettin T."/>
            <person name="Detter J.C."/>
            <person name="Han C."/>
            <person name="Copeland A."/>
            <person name="Glavina Del Rio T."/>
            <person name="Nolan M."/>
            <person name="Chen F."/>
            <person name="Lucas S."/>
            <person name="Tice H."/>
            <person name="Cheng J.F."/>
            <person name="Land M."/>
            <person name="Hauser L."/>
            <person name="Chang Y.J."/>
            <person name="Jeffries C.D."/>
            <person name="Kopitz M."/>
            <person name="Bruce D."/>
            <person name="Goodwin L."/>
            <person name="Pitluck S."/>
            <person name="Ovchinnikova G."/>
            <person name="Pati A."/>
            <person name="Ivanova N."/>
            <person name="Mavrommatis K."/>
            <person name="Chen A."/>
            <person name="Palaniappan K."/>
            <person name="Chain P."/>
            <person name="Bristow J."/>
            <person name="Eisen J.A."/>
            <person name="Markowitz V."/>
            <person name="Hugenholtz P."/>
            <person name="Goker M."/>
            <person name="Rohde M."/>
            <person name="Kyrpides N.C."/>
            <person name="Klenk H.P."/>
        </authorList>
    </citation>
    <scope>NUCLEOTIDE SEQUENCE [LARGE SCALE GENOMIC DNA]</scope>
    <source>
        <strain evidence="2">ATCC 700827 / DSM 18053 / CIP 107007 / KCTC 52180 / NS114</strain>
    </source>
</reference>
<proteinExistence type="predicted"/>
<dbReference type="KEGG" id="dfe:Dfer_0789"/>
<sequence>MWFSKKIASVGAVLALLGCNKDNAGPVSEIQCIPAVYLTDYCPTKKETHLVRLLKPTPYATKMESSSPGNEVYVAAVINLPQSLIKRDTIFQLQFHYDPQAELDNKAVGPCNANIAPAKMVVYDGVSEAVCP</sequence>
<accession>C6W276</accession>
<evidence type="ECO:0008006" key="3">
    <source>
        <dbReference type="Google" id="ProtNLM"/>
    </source>
</evidence>
<evidence type="ECO:0000313" key="1">
    <source>
        <dbReference type="EMBL" id="ACT92049.1"/>
    </source>
</evidence>
<dbReference type="AlphaFoldDB" id="C6W276"/>
<dbReference type="Proteomes" id="UP000002011">
    <property type="component" value="Chromosome"/>
</dbReference>
<dbReference type="EMBL" id="CP001619">
    <property type="protein sequence ID" value="ACT92049.1"/>
    <property type="molecule type" value="Genomic_DNA"/>
</dbReference>
<gene>
    <name evidence="1" type="ordered locus">Dfer_0789</name>
</gene>
<dbReference type="HOGENOM" id="CLU_1913741_0_0_10"/>
<evidence type="ECO:0000313" key="2">
    <source>
        <dbReference type="Proteomes" id="UP000002011"/>
    </source>
</evidence>
<keyword evidence="2" id="KW-1185">Reference proteome</keyword>
<protein>
    <recommendedName>
        <fullName evidence="3">Lipoprotein</fullName>
    </recommendedName>
</protein>
<dbReference type="PROSITE" id="PS51257">
    <property type="entry name" value="PROKAR_LIPOPROTEIN"/>
    <property type="match status" value="1"/>
</dbReference>